<dbReference type="GO" id="GO:0008663">
    <property type="term" value="F:2',3'-cyclic-nucleotide 2'-phosphodiesterase activity"/>
    <property type="evidence" value="ECO:0007669"/>
    <property type="project" value="UniProtKB-EC"/>
</dbReference>
<sequence>MRKLFLTVLVVISLAVLVLATQVNLSIMHTSDIHGNVFPVDYATGKSSAVGLAKVSTLLKEMRKSNPYTLAIDTGDLIQGTPLAYYYAKVDSSGENPMIAALNHMGFIASVIGNHEFNYGPSILERAIDEADFPVLSANIVFESSGEAAFTPYIIVEVPVEGDTVRVGVLGLTTSFIPNWEEPKNIAGLSFLDPVSTALEYVPQLREKVDVLVVAYHGGFERDLKTGAPTEELLGENVGYQILKEVKGIDVLLTGHQHRTIAEVIDGTVISQPSNWGKVAGKIDLVLEKNNGKWEIVDRSIVQVSMAGYEADSALMAMFQSFEDRVQKWLDQPVGIAIGDFYIDDPLVARLADNTLIEFVNRVQSSVTGAPISSVALFTNDIKGWKTGPITIRDINAVYIYPNTLKVIKVTGADIKAALEKSAEYFTYEDGEIVVTNSWINPKPLHYNYDMWEGIEYIVAADRPVGERVLSIRFMGKPLEMDGEYEVVLNNYRAGGGGGYTMFQGKPVVREVMLEVSEIIANYVLERVAVSATLDHNWSVGTGFIHTVGWNETLRTISEMYGIDASDIMKYNPDLKRVERIPAGTKIIIYKPALEEVPVM</sequence>
<evidence type="ECO:0000259" key="12">
    <source>
        <dbReference type="PROSITE" id="PS51782"/>
    </source>
</evidence>
<keyword evidence="7" id="KW-0732">Signal</keyword>
<name>A0A7Z7LHT4_9BACT</name>
<dbReference type="InterPro" id="IPR018392">
    <property type="entry name" value="LysM"/>
</dbReference>
<evidence type="ECO:0000313" key="14">
    <source>
        <dbReference type="Proteomes" id="UP000250796"/>
    </source>
</evidence>
<comment type="subcellular location">
    <subcellularLocation>
        <location evidence="4">Cell envelope</location>
    </subcellularLocation>
</comment>
<dbReference type="InterPro" id="IPR036779">
    <property type="entry name" value="LysM_dom_sf"/>
</dbReference>
<dbReference type="GO" id="GO:0030288">
    <property type="term" value="C:outer membrane-bounded periplasmic space"/>
    <property type="evidence" value="ECO:0007669"/>
    <property type="project" value="TreeGrafter"/>
</dbReference>
<evidence type="ECO:0000256" key="3">
    <source>
        <dbReference type="ARBA" id="ARBA00001968"/>
    </source>
</evidence>
<dbReference type="GO" id="GO:0000166">
    <property type="term" value="F:nucleotide binding"/>
    <property type="evidence" value="ECO:0007669"/>
    <property type="project" value="UniProtKB-KW"/>
</dbReference>
<accession>A0A7Z7LHT4</accession>
<dbReference type="InterPro" id="IPR036907">
    <property type="entry name" value="5'-Nucleotdase_C_sf"/>
</dbReference>
<dbReference type="Gene3D" id="3.10.350.10">
    <property type="entry name" value="LysM domain"/>
    <property type="match status" value="1"/>
</dbReference>
<dbReference type="RefSeq" id="WP_169699920.1">
    <property type="nucleotide sequence ID" value="NZ_LS974202.1"/>
</dbReference>
<organism evidence="13 14">
    <name type="scientific">Mesotoga infera</name>
    <dbReference type="NCBI Taxonomy" id="1236046"/>
    <lineage>
        <taxon>Bacteria</taxon>
        <taxon>Thermotogati</taxon>
        <taxon>Thermotogota</taxon>
        <taxon>Thermotogae</taxon>
        <taxon>Kosmotogales</taxon>
        <taxon>Kosmotogaceae</taxon>
        <taxon>Mesotoga</taxon>
    </lineage>
</organism>
<dbReference type="InterPro" id="IPR008334">
    <property type="entry name" value="5'-Nucleotdase_C"/>
</dbReference>
<dbReference type="PROSITE" id="PS00786">
    <property type="entry name" value="5_NUCLEOTIDASE_2"/>
    <property type="match status" value="1"/>
</dbReference>
<keyword evidence="9 11" id="KW-0378">Hydrolase</keyword>
<dbReference type="SUPFAM" id="SSF55816">
    <property type="entry name" value="5'-nucleotidase (syn. UDP-sugar hydrolase), C-terminal domain"/>
    <property type="match status" value="1"/>
</dbReference>
<dbReference type="PROSITE" id="PS00785">
    <property type="entry name" value="5_NUCLEOTIDASE_1"/>
    <property type="match status" value="1"/>
</dbReference>
<dbReference type="Proteomes" id="UP000250796">
    <property type="component" value="Chromosome MESINF"/>
</dbReference>
<gene>
    <name evidence="13" type="ORF">MESINF_2365</name>
</gene>
<dbReference type="InterPro" id="IPR004843">
    <property type="entry name" value="Calcineurin-like_PHP"/>
</dbReference>
<comment type="catalytic activity">
    <reaction evidence="1">
        <text>a ribonucleoside 3'-phosphate + H2O = a ribonucleoside + phosphate</text>
        <dbReference type="Rhea" id="RHEA:10144"/>
        <dbReference type="ChEBI" id="CHEBI:13197"/>
        <dbReference type="ChEBI" id="CHEBI:15377"/>
        <dbReference type="ChEBI" id="CHEBI:18254"/>
        <dbReference type="ChEBI" id="CHEBI:43474"/>
        <dbReference type="EC" id="3.1.3.6"/>
    </reaction>
</comment>
<evidence type="ECO:0000256" key="6">
    <source>
        <dbReference type="ARBA" id="ARBA00022723"/>
    </source>
</evidence>
<dbReference type="SMART" id="SM00257">
    <property type="entry name" value="LysM"/>
    <property type="match status" value="1"/>
</dbReference>
<keyword evidence="8 11" id="KW-0547">Nucleotide-binding</keyword>
<dbReference type="GO" id="GO:0009166">
    <property type="term" value="P:nucleotide catabolic process"/>
    <property type="evidence" value="ECO:0007669"/>
    <property type="project" value="InterPro"/>
</dbReference>
<dbReference type="SUPFAM" id="SSF56300">
    <property type="entry name" value="Metallo-dependent phosphatases"/>
    <property type="match status" value="1"/>
</dbReference>
<dbReference type="Gene3D" id="3.90.780.10">
    <property type="entry name" value="5'-Nucleotidase, C-terminal domain"/>
    <property type="match status" value="1"/>
</dbReference>
<comment type="similarity">
    <text evidence="5 11">Belongs to the 5'-nucleotidase family.</text>
</comment>
<proteinExistence type="inferred from homology"/>
<dbReference type="SUPFAM" id="SSF54106">
    <property type="entry name" value="LysM domain"/>
    <property type="match status" value="1"/>
</dbReference>
<dbReference type="GO" id="GO:0046872">
    <property type="term" value="F:metal ion binding"/>
    <property type="evidence" value="ECO:0007669"/>
    <property type="project" value="UniProtKB-KW"/>
</dbReference>
<dbReference type="InterPro" id="IPR006179">
    <property type="entry name" value="5_nucleotidase/apyrase"/>
</dbReference>
<dbReference type="PANTHER" id="PTHR11575:SF6">
    <property type="entry name" value="2',3'-CYCLIC-NUCLEOTIDE 2'-PHOSPHODIESTERASE_3'-NUCLEOTIDASE"/>
    <property type="match status" value="1"/>
</dbReference>
<dbReference type="Pfam" id="PF02872">
    <property type="entry name" value="5_nucleotid_C"/>
    <property type="match status" value="1"/>
</dbReference>
<evidence type="ECO:0000256" key="1">
    <source>
        <dbReference type="ARBA" id="ARBA00000527"/>
    </source>
</evidence>
<comment type="catalytic activity">
    <reaction evidence="2">
        <text>a nucleoside 2',3'-cyclic phosphate + H2O = a nucleoside 3'-phosphate + H(+)</text>
        <dbReference type="Rhea" id="RHEA:19621"/>
        <dbReference type="ChEBI" id="CHEBI:15377"/>
        <dbReference type="ChEBI" id="CHEBI:15378"/>
        <dbReference type="ChEBI" id="CHEBI:66949"/>
        <dbReference type="ChEBI" id="CHEBI:66954"/>
        <dbReference type="EC" id="3.1.4.16"/>
    </reaction>
</comment>
<dbReference type="CDD" id="cd00118">
    <property type="entry name" value="LysM"/>
    <property type="match status" value="1"/>
</dbReference>
<dbReference type="InterPro" id="IPR006146">
    <property type="entry name" value="5'-Nucleotdase_CS"/>
</dbReference>
<dbReference type="PROSITE" id="PS51782">
    <property type="entry name" value="LYSM"/>
    <property type="match status" value="1"/>
</dbReference>
<dbReference type="InterPro" id="IPR029052">
    <property type="entry name" value="Metallo-depent_PP-like"/>
</dbReference>
<dbReference type="Pfam" id="PF00149">
    <property type="entry name" value="Metallophos"/>
    <property type="match status" value="1"/>
</dbReference>
<evidence type="ECO:0000256" key="4">
    <source>
        <dbReference type="ARBA" id="ARBA00004196"/>
    </source>
</evidence>
<dbReference type="EMBL" id="LS974202">
    <property type="protein sequence ID" value="SSC13805.1"/>
    <property type="molecule type" value="Genomic_DNA"/>
</dbReference>
<comment type="cofactor">
    <cofactor evidence="3">
        <name>a divalent metal cation</name>
        <dbReference type="ChEBI" id="CHEBI:60240"/>
    </cofactor>
</comment>
<dbReference type="AlphaFoldDB" id="A0A7Z7LHT4"/>
<evidence type="ECO:0000256" key="5">
    <source>
        <dbReference type="ARBA" id="ARBA00006654"/>
    </source>
</evidence>
<dbReference type="Gene3D" id="3.60.21.10">
    <property type="match status" value="1"/>
</dbReference>
<evidence type="ECO:0000256" key="7">
    <source>
        <dbReference type="ARBA" id="ARBA00022729"/>
    </source>
</evidence>
<evidence type="ECO:0000256" key="8">
    <source>
        <dbReference type="ARBA" id="ARBA00022741"/>
    </source>
</evidence>
<reference evidence="13 14" key="1">
    <citation type="submission" date="2017-01" db="EMBL/GenBank/DDBJ databases">
        <authorList>
            <person name="Erauso G."/>
        </authorList>
    </citation>
    <scope>NUCLEOTIDE SEQUENCE [LARGE SCALE GENOMIC DNA]</scope>
    <source>
        <strain evidence="13">MESINF1</strain>
    </source>
</reference>
<keyword evidence="6" id="KW-0479">Metal-binding</keyword>
<evidence type="ECO:0000256" key="9">
    <source>
        <dbReference type="ARBA" id="ARBA00022801"/>
    </source>
</evidence>
<evidence type="ECO:0000256" key="2">
    <source>
        <dbReference type="ARBA" id="ARBA00001730"/>
    </source>
</evidence>
<dbReference type="PANTHER" id="PTHR11575">
    <property type="entry name" value="5'-NUCLEOTIDASE-RELATED"/>
    <property type="match status" value="1"/>
</dbReference>
<dbReference type="KEGG" id="minf:MESINF_2365"/>
<protein>
    <submittedName>
        <fullName evidence="13">5'-Nucleotidase domain protein</fullName>
    </submittedName>
</protein>
<feature type="domain" description="LysM" evidence="12">
    <location>
        <begin position="544"/>
        <end position="589"/>
    </location>
</feature>
<dbReference type="CDD" id="cd07410">
    <property type="entry name" value="MPP_CpdB_N"/>
    <property type="match status" value="1"/>
</dbReference>
<keyword evidence="14" id="KW-1185">Reference proteome</keyword>
<keyword evidence="10" id="KW-0511">Multifunctional enzyme</keyword>
<dbReference type="GO" id="GO:0008254">
    <property type="term" value="F:3'-nucleotidase activity"/>
    <property type="evidence" value="ECO:0007669"/>
    <property type="project" value="UniProtKB-EC"/>
</dbReference>
<dbReference type="Pfam" id="PF01476">
    <property type="entry name" value="LysM"/>
    <property type="match status" value="1"/>
</dbReference>
<evidence type="ECO:0000256" key="11">
    <source>
        <dbReference type="RuleBase" id="RU362119"/>
    </source>
</evidence>
<dbReference type="InterPro" id="IPR041827">
    <property type="entry name" value="CpdB_N"/>
</dbReference>
<evidence type="ECO:0000256" key="10">
    <source>
        <dbReference type="ARBA" id="ARBA00023268"/>
    </source>
</evidence>
<dbReference type="PRINTS" id="PR01607">
    <property type="entry name" value="APYRASEFAMLY"/>
</dbReference>
<evidence type="ECO:0000313" key="13">
    <source>
        <dbReference type="EMBL" id="SSC13805.1"/>
    </source>
</evidence>